<sequence length="622" mass="69550">MEPLNVLRGEVKVETKAAQERPANPGMESPAAPRPNWLRDLVTWYLSFAIPGLGLFSEAYVIFSIGQLKPFQQVMFPACFVTFEACQEEMVEHVADYIQICGIIAGMLLWGYLADVVGRKWGSRSVATIMLSGVILLTFTSYAPSPSAYFAYFMVAQTWYGFGVGGEYPLAAASAAERSATDKGLQKKRGQTVVLVFSNQGVGNVANVIVIIIAMAIFGQTGDTLARNASKSIVTLMYGIGAVVALIMAVYRWLYLEESELFTEEEAIEHHTQSTTQHHAIPKQNKATVFSVSMKKLWHRQVVASGGWFCNDFAFYGNKLQQSFFIGLLYPDANLYQRMQWTLLNAFVSLIGYYFSAYFVDKPWFGRRVLQTQGFMWMFVLFIIIYAQWENMAVPGAPLAGTRAFQALYYLSSFFNQFGPNCSTFLVAGEMFPTDVRATNHGFAAAMGKAGAIIASLWISYISDSRKVFLISAMFGLGGAVLSLLLLPDTTGLNLEEYDRMQRCLLEGRWDSYHGEAINPKHLSLFERFVLRWDRNYSPEKDRAELRNEVNSFMQHATDLKHPSVDGIHQYMRNPLVAEALPEEFMRISDVAEQAAASGIFPRGGSSMVRRSMPSADKLGRV</sequence>
<evidence type="ECO:0000313" key="7">
    <source>
        <dbReference type="EMBL" id="CAD8288584.1"/>
    </source>
</evidence>
<gene>
    <name evidence="7" type="ORF">CEUR00632_LOCUS8623</name>
</gene>
<feature type="transmembrane region" description="Helical" evidence="5">
    <location>
        <begin position="97"/>
        <end position="114"/>
    </location>
</feature>
<dbReference type="PROSITE" id="PS50850">
    <property type="entry name" value="MFS"/>
    <property type="match status" value="1"/>
</dbReference>
<evidence type="ECO:0000256" key="4">
    <source>
        <dbReference type="ARBA" id="ARBA00023136"/>
    </source>
</evidence>
<feature type="domain" description="Major facilitator superfamily (MFS) profile" evidence="6">
    <location>
        <begin position="47"/>
        <end position="491"/>
    </location>
</feature>
<dbReference type="EMBL" id="HBEC01018376">
    <property type="protein sequence ID" value="CAD8288584.1"/>
    <property type="molecule type" value="Transcribed_RNA"/>
</dbReference>
<evidence type="ECO:0000256" key="2">
    <source>
        <dbReference type="ARBA" id="ARBA00022692"/>
    </source>
</evidence>
<dbReference type="GO" id="GO:0016020">
    <property type="term" value="C:membrane"/>
    <property type="evidence" value="ECO:0007669"/>
    <property type="project" value="UniProtKB-SubCell"/>
</dbReference>
<dbReference type="InterPro" id="IPR036259">
    <property type="entry name" value="MFS_trans_sf"/>
</dbReference>
<dbReference type="GO" id="GO:0022857">
    <property type="term" value="F:transmembrane transporter activity"/>
    <property type="evidence" value="ECO:0007669"/>
    <property type="project" value="InterPro"/>
</dbReference>
<protein>
    <recommendedName>
        <fullName evidence="6">Major facilitator superfamily (MFS) profile domain-containing protein</fullName>
    </recommendedName>
</protein>
<name>A0A7R9V9A1_9CHLO</name>
<proteinExistence type="predicted"/>
<dbReference type="Gene3D" id="1.20.1250.20">
    <property type="entry name" value="MFS general substrate transporter like domains"/>
    <property type="match status" value="1"/>
</dbReference>
<feature type="transmembrane region" description="Helical" evidence="5">
    <location>
        <begin position="339"/>
        <end position="360"/>
    </location>
</feature>
<evidence type="ECO:0000256" key="3">
    <source>
        <dbReference type="ARBA" id="ARBA00022989"/>
    </source>
</evidence>
<evidence type="ECO:0000256" key="5">
    <source>
        <dbReference type="SAM" id="Phobius"/>
    </source>
</evidence>
<evidence type="ECO:0000256" key="1">
    <source>
        <dbReference type="ARBA" id="ARBA00004141"/>
    </source>
</evidence>
<dbReference type="AlphaFoldDB" id="A0A7R9V9A1"/>
<keyword evidence="4 5" id="KW-0472">Membrane</keyword>
<feature type="transmembrane region" description="Helical" evidence="5">
    <location>
        <begin position="441"/>
        <end position="461"/>
    </location>
</feature>
<dbReference type="SUPFAM" id="SSF103473">
    <property type="entry name" value="MFS general substrate transporter"/>
    <property type="match status" value="1"/>
</dbReference>
<reference evidence="7" key="1">
    <citation type="submission" date="2021-01" db="EMBL/GenBank/DDBJ databases">
        <authorList>
            <person name="Corre E."/>
            <person name="Pelletier E."/>
            <person name="Niang G."/>
            <person name="Scheremetjew M."/>
            <person name="Finn R."/>
            <person name="Kale V."/>
            <person name="Holt S."/>
            <person name="Cochrane G."/>
            <person name="Meng A."/>
            <person name="Brown T."/>
            <person name="Cohen L."/>
        </authorList>
    </citation>
    <scope>NUCLEOTIDE SEQUENCE</scope>
    <source>
        <strain evidence="7">CCMP219</strain>
    </source>
</reference>
<comment type="subcellular location">
    <subcellularLocation>
        <location evidence="1">Membrane</location>
        <topology evidence="1">Multi-pass membrane protein</topology>
    </subcellularLocation>
</comment>
<feature type="transmembrane region" description="Helical" evidence="5">
    <location>
        <begin position="126"/>
        <end position="144"/>
    </location>
</feature>
<feature type="transmembrane region" description="Helical" evidence="5">
    <location>
        <begin position="372"/>
        <end position="389"/>
    </location>
</feature>
<dbReference type="Pfam" id="PF00083">
    <property type="entry name" value="Sugar_tr"/>
    <property type="match status" value="1"/>
</dbReference>
<feature type="transmembrane region" description="Helical" evidence="5">
    <location>
        <begin position="42"/>
        <end position="63"/>
    </location>
</feature>
<feature type="transmembrane region" description="Helical" evidence="5">
    <location>
        <begin position="233"/>
        <end position="254"/>
    </location>
</feature>
<dbReference type="PANTHER" id="PTHR24064">
    <property type="entry name" value="SOLUTE CARRIER FAMILY 22 MEMBER"/>
    <property type="match status" value="1"/>
</dbReference>
<dbReference type="InterPro" id="IPR020846">
    <property type="entry name" value="MFS_dom"/>
</dbReference>
<evidence type="ECO:0000259" key="6">
    <source>
        <dbReference type="PROSITE" id="PS50850"/>
    </source>
</evidence>
<accession>A0A7R9V9A1</accession>
<keyword evidence="3 5" id="KW-1133">Transmembrane helix</keyword>
<organism evidence="7">
    <name type="scientific">Chlamydomonas euryale</name>
    <dbReference type="NCBI Taxonomy" id="1486919"/>
    <lineage>
        <taxon>Eukaryota</taxon>
        <taxon>Viridiplantae</taxon>
        <taxon>Chlorophyta</taxon>
        <taxon>core chlorophytes</taxon>
        <taxon>Chlorophyceae</taxon>
        <taxon>CS clade</taxon>
        <taxon>Chlamydomonadales</taxon>
        <taxon>Chlamydomonadaceae</taxon>
        <taxon>Chlamydomonas</taxon>
    </lineage>
</organism>
<dbReference type="InterPro" id="IPR005828">
    <property type="entry name" value="MFS_sugar_transport-like"/>
</dbReference>
<keyword evidence="2 5" id="KW-0812">Transmembrane</keyword>
<feature type="transmembrane region" description="Helical" evidence="5">
    <location>
        <begin position="468"/>
        <end position="487"/>
    </location>
</feature>
<feature type="transmembrane region" description="Helical" evidence="5">
    <location>
        <begin position="201"/>
        <end position="221"/>
    </location>
</feature>